<feature type="compositionally biased region" description="Pro residues" evidence="1">
    <location>
        <begin position="184"/>
        <end position="199"/>
    </location>
</feature>
<proteinExistence type="predicted"/>
<feature type="region of interest" description="Disordered" evidence="1">
    <location>
        <begin position="28"/>
        <end position="55"/>
    </location>
</feature>
<feature type="compositionally biased region" description="Basic and acidic residues" evidence="1">
    <location>
        <begin position="328"/>
        <end position="344"/>
    </location>
</feature>
<dbReference type="AlphaFoldDB" id="A0AAV4WFN7"/>
<sequence length="685" mass="77392">MEPRTLVSSQNGDSRNFTLNPELRKITHLGEKIKKSPSWPSSPTTPRKHLETPFWTLGRRDLSRHKRSDEQDEFHKKSSDDAFKEIHSILSSMDLGKYYFRGPKEVLSSSNNFHFGNVPQTNKKSFLDDIPPPPKTKSMLEKSTLPENKGVEKIYALELNPIQIPSRQVNSKLRELTERLRPSSAPPSPHRTPRYPVPRSAPPMSNFSFWKDPLPIENPFILPFIPKDTAFKNQDLSKDIAIKFKDGKLSRKKNVDSYATLPRSKVLEPSNEPRTLACLDLNINFQPYRDRKTFFDDDDRNDEHRDKKDFDNKEDPAQSNENAFVKKTNNDDTQESHRDKRESTISRSNSISSKKADFDLNFVNYGSLNSSQVERRKSLGKKDAYSDSPKTQRKRSLCGIQIFDKDPSSSIDDESAKTSHDSANPPSHSDGSKSVPALPQSFSNPLEEDIRTIAKILQGKETLFYKLIQSSKIESEASKQAINSYKTALTAELPGQAEKSQSAATQRQRERGSPTRTRAMTVPGAEQGRNNSPTSPVSPPAQQKRFYKKKLRGPYGEMLEQEMSKSFNKPRPSYAKDLEFLKELENPAAPEQKSGRTLLRSSSHSFDETHSIVVDNAPKRKTSANIPIVRDNELRVPTTSVSGTVSEPTLHIRSHSDSVKTSSSWNVDNLIAKVLKQSAQQVSTV</sequence>
<feature type="region of interest" description="Disordered" evidence="1">
    <location>
        <begin position="292"/>
        <end position="350"/>
    </location>
</feature>
<dbReference type="Proteomes" id="UP001054837">
    <property type="component" value="Unassembled WGS sequence"/>
</dbReference>
<dbReference type="EMBL" id="BPLQ01014566">
    <property type="protein sequence ID" value="GIY81024.1"/>
    <property type="molecule type" value="Genomic_DNA"/>
</dbReference>
<feature type="compositionally biased region" description="Basic and acidic residues" evidence="1">
    <location>
        <begin position="292"/>
        <end position="316"/>
    </location>
</feature>
<comment type="caution">
    <text evidence="2">The sequence shown here is derived from an EMBL/GenBank/DDBJ whole genome shotgun (WGS) entry which is preliminary data.</text>
</comment>
<keyword evidence="3" id="KW-1185">Reference proteome</keyword>
<protein>
    <submittedName>
        <fullName evidence="2">Uncharacterized protein</fullName>
    </submittedName>
</protein>
<feature type="compositionally biased region" description="Low complexity" evidence="1">
    <location>
        <begin position="36"/>
        <end position="45"/>
    </location>
</feature>
<evidence type="ECO:0000313" key="2">
    <source>
        <dbReference type="EMBL" id="GIY81024.1"/>
    </source>
</evidence>
<gene>
    <name evidence="2" type="primary">AVEN_40828_1</name>
    <name evidence="2" type="ORF">CDAR_71321</name>
</gene>
<feature type="region of interest" description="Disordered" evidence="1">
    <location>
        <begin position="371"/>
        <end position="443"/>
    </location>
</feature>
<feature type="region of interest" description="Disordered" evidence="1">
    <location>
        <begin position="493"/>
        <end position="547"/>
    </location>
</feature>
<reference evidence="2 3" key="1">
    <citation type="submission" date="2021-06" db="EMBL/GenBank/DDBJ databases">
        <title>Caerostris darwini draft genome.</title>
        <authorList>
            <person name="Kono N."/>
            <person name="Arakawa K."/>
        </authorList>
    </citation>
    <scope>NUCLEOTIDE SEQUENCE [LARGE SCALE GENOMIC DNA]</scope>
</reference>
<accession>A0AAV4WFN7</accession>
<evidence type="ECO:0000313" key="3">
    <source>
        <dbReference type="Proteomes" id="UP001054837"/>
    </source>
</evidence>
<feature type="region of interest" description="Disordered" evidence="1">
    <location>
        <begin position="178"/>
        <end position="199"/>
    </location>
</feature>
<evidence type="ECO:0000256" key="1">
    <source>
        <dbReference type="SAM" id="MobiDB-lite"/>
    </source>
</evidence>
<name>A0AAV4WFN7_9ARAC</name>
<feature type="compositionally biased region" description="Basic and acidic residues" evidence="1">
    <location>
        <begin position="67"/>
        <end position="79"/>
    </location>
</feature>
<feature type="compositionally biased region" description="Basic and acidic residues" evidence="1">
    <location>
        <begin position="373"/>
        <end position="385"/>
    </location>
</feature>
<feature type="region of interest" description="Disordered" evidence="1">
    <location>
        <begin position="60"/>
        <end position="79"/>
    </location>
</feature>
<organism evidence="2 3">
    <name type="scientific">Caerostris darwini</name>
    <dbReference type="NCBI Taxonomy" id="1538125"/>
    <lineage>
        <taxon>Eukaryota</taxon>
        <taxon>Metazoa</taxon>
        <taxon>Ecdysozoa</taxon>
        <taxon>Arthropoda</taxon>
        <taxon>Chelicerata</taxon>
        <taxon>Arachnida</taxon>
        <taxon>Araneae</taxon>
        <taxon>Araneomorphae</taxon>
        <taxon>Entelegynae</taxon>
        <taxon>Araneoidea</taxon>
        <taxon>Araneidae</taxon>
        <taxon>Caerostris</taxon>
    </lineage>
</organism>